<dbReference type="PANTHER" id="PTHR33619">
    <property type="entry name" value="POLYSACCHARIDE EXPORT PROTEIN GFCE-RELATED"/>
    <property type="match status" value="1"/>
</dbReference>
<dbReference type="Pfam" id="PF02563">
    <property type="entry name" value="Poly_export"/>
    <property type="match status" value="1"/>
</dbReference>
<keyword evidence="5" id="KW-1185">Reference proteome</keyword>
<protein>
    <recommendedName>
        <fullName evidence="3">Polysaccharide export protein N-terminal domain-containing protein</fullName>
    </recommendedName>
</protein>
<evidence type="ECO:0000259" key="3">
    <source>
        <dbReference type="Pfam" id="PF02563"/>
    </source>
</evidence>
<dbReference type="PROSITE" id="PS51257">
    <property type="entry name" value="PROKAR_LIPOPROTEIN"/>
    <property type="match status" value="1"/>
</dbReference>
<accession>A0A2G4RBB2</accession>
<gene>
    <name evidence="4" type="ORF">CSR02_13520</name>
</gene>
<evidence type="ECO:0000256" key="2">
    <source>
        <dbReference type="SAM" id="SignalP"/>
    </source>
</evidence>
<dbReference type="Proteomes" id="UP000228751">
    <property type="component" value="Unassembled WGS sequence"/>
</dbReference>
<reference evidence="4 5" key="1">
    <citation type="submission" date="2017-10" db="EMBL/GenBank/DDBJ databases">
        <title>Genomic analysis of the genus Acetobacter.</title>
        <authorList>
            <person name="Kim K.H."/>
            <person name="Chun B.H."/>
            <person name="Son A.R."/>
            <person name="Jeon C.O."/>
        </authorList>
    </citation>
    <scope>NUCLEOTIDE SEQUENCE [LARGE SCALE GENOMIC DNA]</scope>
    <source>
        <strain evidence="4 5">LHT 2458</strain>
    </source>
</reference>
<dbReference type="PANTHER" id="PTHR33619:SF3">
    <property type="entry name" value="POLYSACCHARIDE EXPORT PROTEIN GFCE-RELATED"/>
    <property type="match status" value="1"/>
</dbReference>
<dbReference type="InterPro" id="IPR049712">
    <property type="entry name" value="Poly_export"/>
</dbReference>
<comment type="caution">
    <text evidence="4">The sequence shown here is derived from an EMBL/GenBank/DDBJ whole genome shotgun (WGS) entry which is preliminary data.</text>
</comment>
<dbReference type="Gene3D" id="3.10.560.10">
    <property type="entry name" value="Outer membrane lipoprotein wza domain like"/>
    <property type="match status" value="2"/>
</dbReference>
<evidence type="ECO:0000313" key="5">
    <source>
        <dbReference type="Proteomes" id="UP000228751"/>
    </source>
</evidence>
<keyword evidence="1 2" id="KW-0732">Signal</keyword>
<dbReference type="InterPro" id="IPR003715">
    <property type="entry name" value="Poly_export_N"/>
</dbReference>
<evidence type="ECO:0000256" key="1">
    <source>
        <dbReference type="ARBA" id="ARBA00022729"/>
    </source>
</evidence>
<dbReference type="GO" id="GO:0015159">
    <property type="term" value="F:polysaccharide transmembrane transporter activity"/>
    <property type="evidence" value="ECO:0007669"/>
    <property type="project" value="InterPro"/>
</dbReference>
<feature type="signal peptide" evidence="2">
    <location>
        <begin position="1"/>
        <end position="34"/>
    </location>
</feature>
<proteinExistence type="predicted"/>
<dbReference type="Gene3D" id="3.30.1950.10">
    <property type="entry name" value="wza like domain"/>
    <property type="match status" value="1"/>
</dbReference>
<dbReference type="AlphaFoldDB" id="A0A2G4RBB2"/>
<dbReference type="OrthoDB" id="7198507at2"/>
<dbReference type="EMBL" id="PEBQ01000173">
    <property type="protein sequence ID" value="PHY93055.1"/>
    <property type="molecule type" value="Genomic_DNA"/>
</dbReference>
<feature type="domain" description="Polysaccharide export protein N-terminal" evidence="3">
    <location>
        <begin position="91"/>
        <end position="194"/>
    </location>
</feature>
<feature type="chain" id="PRO_5013727442" description="Polysaccharide export protein N-terminal domain-containing protein" evidence="2">
    <location>
        <begin position="35"/>
        <end position="404"/>
    </location>
</feature>
<organism evidence="4 5">
    <name type="scientific">Acetobacter pomorum</name>
    <dbReference type="NCBI Taxonomy" id="65959"/>
    <lineage>
        <taxon>Bacteria</taxon>
        <taxon>Pseudomonadati</taxon>
        <taxon>Pseudomonadota</taxon>
        <taxon>Alphaproteobacteria</taxon>
        <taxon>Acetobacterales</taxon>
        <taxon>Acetobacteraceae</taxon>
        <taxon>Acetobacter</taxon>
    </lineage>
</organism>
<name>A0A2G4RBB2_9PROT</name>
<sequence>MAEYIRRSFTMLDKSFRKRLSVALALTTSLSLTACGTSMPNAGPLAGEIEQAKSVSIVHVSPDMAAQMQTEAHDRQQSEITAALNHLALSQAANDYRLHAGDDLQISLWSFSEGGGGGGLGVDPSQSASSPAMASGIQGTPLGKFQIDASGSVTLPYAGRVVVAGKTESQARSAIMARYKALGILHNPDVTVRVAEGHQGVLVTGATGQPQIVPWNAGGVSLSEAITLGLGNGTTTLNENSSSSSSSDTASTNAITVAVVRNGVETDIPMSAALDQDITLHPKDKVIIRKRPAVQVTMLGGGIVRNGLLSFAKSPSLAATIAASQGLNPNTANSTKIFIFRQHYGQKPTLFTFSWTDGDGLAASQLFPMENNDIVYVAESPIIPVARVLNTIFQMAEPALIARP</sequence>
<evidence type="ECO:0000313" key="4">
    <source>
        <dbReference type="EMBL" id="PHY93055.1"/>
    </source>
</evidence>